<evidence type="ECO:0000313" key="2">
    <source>
        <dbReference type="Proteomes" id="UP000275267"/>
    </source>
</evidence>
<keyword evidence="2" id="KW-1185">Reference proteome</keyword>
<reference evidence="2" key="1">
    <citation type="journal article" date="2019" name="Nat. Commun.">
        <title>The genome of broomcorn millet.</title>
        <authorList>
            <person name="Zou C."/>
            <person name="Miki D."/>
            <person name="Li D."/>
            <person name="Tang Q."/>
            <person name="Xiao L."/>
            <person name="Rajput S."/>
            <person name="Deng P."/>
            <person name="Jia W."/>
            <person name="Huang R."/>
            <person name="Zhang M."/>
            <person name="Sun Y."/>
            <person name="Hu J."/>
            <person name="Fu X."/>
            <person name="Schnable P.S."/>
            <person name="Li F."/>
            <person name="Zhang H."/>
            <person name="Feng B."/>
            <person name="Zhu X."/>
            <person name="Liu R."/>
            <person name="Schnable J.C."/>
            <person name="Zhu J.-K."/>
            <person name="Zhang H."/>
        </authorList>
    </citation>
    <scope>NUCLEOTIDE SEQUENCE [LARGE SCALE GENOMIC DNA]</scope>
</reference>
<evidence type="ECO:0008006" key="3">
    <source>
        <dbReference type="Google" id="ProtNLM"/>
    </source>
</evidence>
<dbReference type="OrthoDB" id="694371at2759"/>
<organism evidence="1 2">
    <name type="scientific">Panicum miliaceum</name>
    <name type="common">Proso millet</name>
    <name type="synonym">Broomcorn millet</name>
    <dbReference type="NCBI Taxonomy" id="4540"/>
    <lineage>
        <taxon>Eukaryota</taxon>
        <taxon>Viridiplantae</taxon>
        <taxon>Streptophyta</taxon>
        <taxon>Embryophyta</taxon>
        <taxon>Tracheophyta</taxon>
        <taxon>Spermatophyta</taxon>
        <taxon>Magnoliopsida</taxon>
        <taxon>Liliopsida</taxon>
        <taxon>Poales</taxon>
        <taxon>Poaceae</taxon>
        <taxon>PACMAD clade</taxon>
        <taxon>Panicoideae</taxon>
        <taxon>Panicodae</taxon>
        <taxon>Paniceae</taxon>
        <taxon>Panicinae</taxon>
        <taxon>Panicum</taxon>
        <taxon>Panicum sect. Panicum</taxon>
    </lineage>
</organism>
<dbReference type="STRING" id="4540.A0A3L6RWC3"/>
<name>A0A3L6RWC3_PANMI</name>
<comment type="caution">
    <text evidence="1">The sequence shown here is derived from an EMBL/GenBank/DDBJ whole genome shotgun (WGS) entry which is preliminary data.</text>
</comment>
<gene>
    <name evidence="1" type="ORF">C2845_PM09G22210</name>
</gene>
<dbReference type="Proteomes" id="UP000275267">
    <property type="component" value="Unassembled WGS sequence"/>
</dbReference>
<evidence type="ECO:0000313" key="1">
    <source>
        <dbReference type="EMBL" id="RLN11243.1"/>
    </source>
</evidence>
<accession>A0A3L6RWC3</accession>
<dbReference type="PANTHER" id="PTHR34835">
    <property type="entry name" value="OS07G0283600 PROTEIN-RELATED"/>
    <property type="match status" value="1"/>
</dbReference>
<dbReference type="AlphaFoldDB" id="A0A3L6RWC3"/>
<dbReference type="EMBL" id="PQIB02000006">
    <property type="protein sequence ID" value="RLN11243.1"/>
    <property type="molecule type" value="Genomic_DNA"/>
</dbReference>
<dbReference type="PANTHER" id="PTHR34835:SF69">
    <property type="entry name" value="UBIQUITIN-LIKE PROTEASE FAMILY PROFILE DOMAIN-CONTAINING PROTEIN"/>
    <property type="match status" value="1"/>
</dbReference>
<sequence>MSKVDHSLHEIVIDGRTSIKFSKYDVASVFGIPCSGARVLENGMPPKDTINYISSEYLGLQPKDTRSIKVVRELIERNYGGVMSAREEEGFKIAFVVYVMSALLAPRAKYDYAAVDYWNAILDPSKIRSYDWADHVLRRLMDSVVKVKADLKNAQKVCNITGCCLFLQVLYLDSMDLGVWNMDRSLLPRIRCFSAVRIRSMITADSRVVGDAHTQPEFGKSKLREPEGVCYHWAKLQVRQRLCNSTCEHGSAWEATISVCRTLMVPLEAIGPIFLAISDFEDRRGELIRSGGLQFVSALFSIIQPFMEGFRYNAGQRHFGFGSDCNLSNVLHTPKEFQDAHSLIRKRSVPGSVNKFVQFSEAGSWSKCICGLQFCNRSTCTSGDGGIDHKHTCSCCSMAQSRTDQDPMNSGSWGPNSIVRRVMSTYYSLVRRSKDTMKLDLNSSAMEFLPSPVATTAEVEDLGFQVNFDTSVVSFDLRKLLVAEANSMNRNLGFGEWIGETRKFIPSSWYEGGKPQPYT</sequence>
<proteinExistence type="predicted"/>
<protein>
    <recommendedName>
        <fullName evidence="3">Aminotransferase-like plant mobile domain-containing protein</fullName>
    </recommendedName>
</protein>